<keyword evidence="1 2" id="KW-0195">Cyclin</keyword>
<reference evidence="4" key="1">
    <citation type="submission" date="2021-01" db="EMBL/GenBank/DDBJ databases">
        <authorList>
            <person name="Corre E."/>
            <person name="Pelletier E."/>
            <person name="Niang G."/>
            <person name="Scheremetjew M."/>
            <person name="Finn R."/>
            <person name="Kale V."/>
            <person name="Holt S."/>
            <person name="Cochrane G."/>
            <person name="Meng A."/>
            <person name="Brown T."/>
            <person name="Cohen L."/>
        </authorList>
    </citation>
    <scope>NUCLEOTIDE SEQUENCE</scope>
    <source>
        <strain evidence="4">ECT3854</strain>
    </source>
</reference>
<evidence type="ECO:0000259" key="3">
    <source>
        <dbReference type="SMART" id="SM00385"/>
    </source>
</evidence>
<dbReference type="InterPro" id="IPR004367">
    <property type="entry name" value="Cyclin_C-dom"/>
</dbReference>
<dbReference type="FunFam" id="1.10.472.10:FF:000093">
    <property type="entry name" value="Predicted protein"/>
    <property type="match status" value="1"/>
</dbReference>
<dbReference type="Pfam" id="PF00134">
    <property type="entry name" value="Cyclin_N"/>
    <property type="match status" value="1"/>
</dbReference>
<dbReference type="Pfam" id="PF02984">
    <property type="entry name" value="Cyclin_C"/>
    <property type="match status" value="1"/>
</dbReference>
<evidence type="ECO:0000256" key="2">
    <source>
        <dbReference type="RuleBase" id="RU000383"/>
    </source>
</evidence>
<gene>
    <name evidence="4" type="ORF">CTEN0397_LOCUS3364</name>
</gene>
<dbReference type="PANTHER" id="PTHR10177">
    <property type="entry name" value="CYCLINS"/>
    <property type="match status" value="1"/>
</dbReference>
<dbReference type="InterPro" id="IPR006671">
    <property type="entry name" value="Cyclin_N"/>
</dbReference>
<dbReference type="InterPro" id="IPR036915">
    <property type="entry name" value="Cyclin-like_sf"/>
</dbReference>
<dbReference type="SMART" id="SM00385">
    <property type="entry name" value="CYCLIN"/>
    <property type="match status" value="1"/>
</dbReference>
<dbReference type="EMBL" id="HBFW01005244">
    <property type="protein sequence ID" value="CAD8932339.1"/>
    <property type="molecule type" value="Transcribed_RNA"/>
</dbReference>
<dbReference type="Gene3D" id="1.10.472.10">
    <property type="entry name" value="Cyclin-like"/>
    <property type="match status" value="2"/>
</dbReference>
<dbReference type="SUPFAM" id="SSF47954">
    <property type="entry name" value="Cyclin-like"/>
    <property type="match status" value="2"/>
</dbReference>
<name>A0A7S1GJG2_CYCTE</name>
<dbReference type="AlphaFoldDB" id="A0A7S1GJG2"/>
<feature type="domain" description="Cyclin-like" evidence="3">
    <location>
        <begin position="78"/>
        <end position="162"/>
    </location>
</feature>
<comment type="similarity">
    <text evidence="2">Belongs to the cyclin family.</text>
</comment>
<accession>A0A7S1GJG2</accession>
<evidence type="ECO:0000256" key="1">
    <source>
        <dbReference type="ARBA" id="ARBA00023127"/>
    </source>
</evidence>
<protein>
    <recommendedName>
        <fullName evidence="3">Cyclin-like domain-containing protein</fullName>
    </recommendedName>
</protein>
<sequence length="318" mass="36465">MASTYHQQPLLSLRMRSSRSLPPAERDNSSLDDVADRVRVMIHLEESPTYRCGDYLFRRRAEKNDVEIDTLCREKMCEWSYRVVDHFHASREIVSIAFSYLDRFVDRCSCDRTAFKLAAMTAIYMATKIFNSREISMSSLAELSRGEFSLKHIEEMEGILLKTLSWRMNPPTVQCFINILHKLIPLEKGPVTRAIYQRATFFAELSLFDYCFVTQPRSAVAIAALLNAMEGMDESVVSKEDHAAFQKTVCEVIGQDLPKDTIDSIRNRLWYVYSQSAQYREDEVLPPANLLPSENRIVEKDLLAGDQSPVCVSVVTKH</sequence>
<evidence type="ECO:0000313" key="4">
    <source>
        <dbReference type="EMBL" id="CAD8932339.1"/>
    </source>
</evidence>
<dbReference type="InterPro" id="IPR013763">
    <property type="entry name" value="Cyclin-like_dom"/>
</dbReference>
<organism evidence="4">
    <name type="scientific">Cyclophora tenuis</name>
    <name type="common">Marine diatom</name>
    <dbReference type="NCBI Taxonomy" id="216820"/>
    <lineage>
        <taxon>Eukaryota</taxon>
        <taxon>Sar</taxon>
        <taxon>Stramenopiles</taxon>
        <taxon>Ochrophyta</taxon>
        <taxon>Bacillariophyta</taxon>
        <taxon>Fragilariophyceae</taxon>
        <taxon>Fragilariophycidae</taxon>
        <taxon>Cyclophorales</taxon>
        <taxon>Cyclophoraceae</taxon>
        <taxon>Cyclophora</taxon>
    </lineage>
</organism>
<dbReference type="InterPro" id="IPR039361">
    <property type="entry name" value="Cyclin"/>
</dbReference>
<proteinExistence type="inferred from homology"/>